<proteinExistence type="inferred from homology"/>
<feature type="domain" description="AMP-dependent synthetase/ligase" evidence="10">
    <location>
        <begin position="3"/>
        <end position="374"/>
    </location>
</feature>
<dbReference type="PANTHER" id="PTHR43272:SF90">
    <property type="entry name" value="LONG CHAIN ACYL-COA SYNTHETASE 7, PEROXISOMAL"/>
    <property type="match status" value="1"/>
</dbReference>
<dbReference type="PaxDb" id="4097-A0A1S4BAK0"/>
<comment type="catalytic activity">
    <reaction evidence="9">
        <text>a long-chain fatty acid + ATP + CoA = a long-chain fatty acyl-CoA + AMP + diphosphate</text>
        <dbReference type="Rhea" id="RHEA:15421"/>
        <dbReference type="ChEBI" id="CHEBI:30616"/>
        <dbReference type="ChEBI" id="CHEBI:33019"/>
        <dbReference type="ChEBI" id="CHEBI:57287"/>
        <dbReference type="ChEBI" id="CHEBI:57560"/>
        <dbReference type="ChEBI" id="CHEBI:83139"/>
        <dbReference type="ChEBI" id="CHEBI:456215"/>
        <dbReference type="EC" id="6.2.1.3"/>
    </reaction>
</comment>
<comment type="pathway">
    <text evidence="1">Phytoalexin biosynthesis; 3,4',5-trihydroxystilbene biosynthesis; 3,4',5-trihydroxystilbene from trans-4-coumarate: step 1/2.</text>
</comment>
<organism evidence="11">
    <name type="scientific">Nicotiana tabacum</name>
    <name type="common">Common tobacco</name>
    <dbReference type="NCBI Taxonomy" id="4097"/>
    <lineage>
        <taxon>Eukaryota</taxon>
        <taxon>Viridiplantae</taxon>
        <taxon>Streptophyta</taxon>
        <taxon>Embryophyta</taxon>
        <taxon>Tracheophyta</taxon>
        <taxon>Spermatophyta</taxon>
        <taxon>Magnoliopsida</taxon>
        <taxon>eudicotyledons</taxon>
        <taxon>Gunneridae</taxon>
        <taxon>Pentapetalae</taxon>
        <taxon>asterids</taxon>
        <taxon>lamiids</taxon>
        <taxon>Solanales</taxon>
        <taxon>Solanaceae</taxon>
        <taxon>Nicotianoideae</taxon>
        <taxon>Nicotianeae</taxon>
        <taxon>Nicotiana</taxon>
    </lineage>
</organism>
<dbReference type="KEGG" id="nta:107806328"/>
<evidence type="ECO:0000256" key="7">
    <source>
        <dbReference type="ARBA" id="ARBA00023051"/>
    </source>
</evidence>
<keyword evidence="9" id="KW-0443">Lipid metabolism</keyword>
<gene>
    <name evidence="11" type="primary">LOC107806328</name>
</gene>
<accession>A0A1S4BAK0</accession>
<dbReference type="CDD" id="cd05927">
    <property type="entry name" value="LC-FACS_euk"/>
    <property type="match status" value="1"/>
</dbReference>
<evidence type="ECO:0000256" key="9">
    <source>
        <dbReference type="RuleBase" id="RU369030"/>
    </source>
</evidence>
<dbReference type="InterPro" id="IPR000873">
    <property type="entry name" value="AMP-dep_synth/lig_dom"/>
</dbReference>
<reference evidence="11" key="1">
    <citation type="submission" date="2025-08" db="UniProtKB">
        <authorList>
            <consortium name="RefSeq"/>
        </authorList>
    </citation>
    <scope>IDENTIFICATION</scope>
</reference>
<dbReference type="EC" id="6.2.1.3" evidence="8 9"/>
<sequence>MHQGARVGLYFINRPEWLIVDYACSAYSYTSVPLYDTLGPDAVKYIVNHADVQAIFCVPGTLNTLLTFLSEIPSVRLIVVVGGIDEHLPSLPSTTGMKLLSYTRLLSQGRSSMQPFCPPKPEDIATICYTSGTTGTPKGVVLSHANLIASVAGMTLSIKFYPSDIYISYLPLAHIYERANQITSVYYGVAVGFYQGDNLKLMDDLATLRPTIFSSVPRLYNRIYAGITNAVQTSGVLKQRLFNAAYNSKKQAVMNGRKPSPMWDRLVFNKIKDKLGGRVRLMTSGASPLSPDVMEFLRVCFGCLVMEGYGMTETSCVISSMDDSDILTGHVGSPNPACEIKLVDVPEMSYTSEDQPHPRGEICVRGPIIFEGYYKDEVQTREVIDEDGWLHTGDIGLWLPGGRLKIIDRKKNIFKLAQGEYIAPEKIENAYAKCKFVAQCFVYGDSFNSSLVAVVCVEPDVFKEWASSEGIKYESLGQLCNDPRAKAAVLAEMDAVGREAQLRGFEFAKAVTLVIEPFTIENGLLTPTFKVKRPQAKAYFAKAISDMYNELSTSDPASQKSL</sequence>
<comment type="function">
    <text evidence="9">Catalyzes the conversion of long-chain fatty acids to their active form acyl-CoAs for both synthesis of cellular lipids, and degradation via beta-oxidation.</text>
</comment>
<evidence type="ECO:0000256" key="6">
    <source>
        <dbReference type="ARBA" id="ARBA00022840"/>
    </source>
</evidence>
<name>A0A1S4BAK0_TOBAC</name>
<dbReference type="AlphaFoldDB" id="A0A1S4BAK0"/>
<dbReference type="Pfam" id="PF00501">
    <property type="entry name" value="AMP-binding"/>
    <property type="match status" value="1"/>
</dbReference>
<dbReference type="InterPro" id="IPR042099">
    <property type="entry name" value="ANL_N_sf"/>
</dbReference>
<dbReference type="OMA" id="SHVYGLM"/>
<keyword evidence="5 9" id="KW-0276">Fatty acid metabolism</keyword>
<keyword evidence="4 9" id="KW-0547">Nucleotide-binding</keyword>
<evidence type="ECO:0000256" key="2">
    <source>
        <dbReference type="ARBA" id="ARBA00006432"/>
    </source>
</evidence>
<dbReference type="GO" id="GO:0016020">
    <property type="term" value="C:membrane"/>
    <property type="evidence" value="ECO:0000318"/>
    <property type="project" value="GO_Central"/>
</dbReference>
<dbReference type="SUPFAM" id="SSF56801">
    <property type="entry name" value="Acetyl-CoA synthetase-like"/>
    <property type="match status" value="1"/>
</dbReference>
<evidence type="ECO:0000259" key="10">
    <source>
        <dbReference type="Pfam" id="PF00501"/>
    </source>
</evidence>
<comment type="similarity">
    <text evidence="2 9">Belongs to the ATP-dependent AMP-binding enzyme family.</text>
</comment>
<dbReference type="InterPro" id="IPR020845">
    <property type="entry name" value="AMP-binding_CS"/>
</dbReference>
<dbReference type="UniPathway" id="UPA00372">
    <property type="reaction ID" value="UER00547"/>
</dbReference>
<dbReference type="RefSeq" id="XP_016485950.1">
    <property type="nucleotide sequence ID" value="XM_016630464.1"/>
</dbReference>
<keyword evidence="3 9" id="KW-0436">Ligase</keyword>
<dbReference type="OrthoDB" id="1700726at2759"/>
<evidence type="ECO:0000256" key="4">
    <source>
        <dbReference type="ARBA" id="ARBA00022741"/>
    </source>
</evidence>
<dbReference type="PROSITE" id="PS00455">
    <property type="entry name" value="AMP_BINDING"/>
    <property type="match status" value="1"/>
</dbReference>
<dbReference type="SMR" id="A0A1S4BAK0"/>
<evidence type="ECO:0000256" key="1">
    <source>
        <dbReference type="ARBA" id="ARBA00004930"/>
    </source>
</evidence>
<keyword evidence="6 9" id="KW-0067">ATP-binding</keyword>
<evidence type="ECO:0000313" key="11">
    <source>
        <dbReference type="RefSeq" id="XP_016485950.1"/>
    </source>
</evidence>
<dbReference type="GO" id="GO:0004467">
    <property type="term" value="F:long-chain fatty acid-CoA ligase activity"/>
    <property type="evidence" value="ECO:0000318"/>
    <property type="project" value="GO_Central"/>
</dbReference>
<evidence type="ECO:0000256" key="8">
    <source>
        <dbReference type="ARBA" id="ARBA00026121"/>
    </source>
</evidence>
<dbReference type="STRING" id="4097.A0A1S4BAK0"/>
<dbReference type="PANTHER" id="PTHR43272">
    <property type="entry name" value="LONG-CHAIN-FATTY-ACID--COA LIGASE"/>
    <property type="match status" value="1"/>
</dbReference>
<dbReference type="Gene3D" id="3.40.50.12780">
    <property type="entry name" value="N-terminal domain of ligase-like"/>
    <property type="match status" value="1"/>
</dbReference>
<dbReference type="InterPro" id="IPR045311">
    <property type="entry name" value="LC-FACS_euk"/>
</dbReference>
<protein>
    <recommendedName>
        <fullName evidence="8 9">Long-chain-fatty-acid--CoA ligase</fullName>
        <ecNumber evidence="8 9">6.2.1.3</ecNumber>
    </recommendedName>
</protein>
<evidence type="ECO:0000256" key="5">
    <source>
        <dbReference type="ARBA" id="ARBA00022832"/>
    </source>
</evidence>
<dbReference type="GO" id="GO:0005783">
    <property type="term" value="C:endoplasmic reticulum"/>
    <property type="evidence" value="ECO:0000318"/>
    <property type="project" value="GO_Central"/>
</dbReference>
<evidence type="ECO:0000256" key="3">
    <source>
        <dbReference type="ARBA" id="ARBA00022598"/>
    </source>
</evidence>
<dbReference type="GO" id="GO:0009698">
    <property type="term" value="P:phenylpropanoid metabolic process"/>
    <property type="evidence" value="ECO:0007669"/>
    <property type="project" value="UniProtKB-KW"/>
</dbReference>
<keyword evidence="7" id="KW-0587">Phenylpropanoid metabolism</keyword>
<dbReference type="GO" id="GO:0005524">
    <property type="term" value="F:ATP binding"/>
    <property type="evidence" value="ECO:0007669"/>
    <property type="project" value="UniProtKB-KW"/>
</dbReference>